<reference evidence="1" key="1">
    <citation type="submission" date="2020-01" db="EMBL/GenBank/DDBJ databases">
        <authorList>
            <person name="Richard D."/>
        </authorList>
    </citation>
    <scope>NUCLEOTIDE SEQUENCE</scope>
    <source>
        <strain evidence="1">JP541</strain>
    </source>
</reference>
<sequence length="72" mass="8145">MDNLTNQILKLNSGISYFVLRQAAYKGVTYFLGAEVTPDGEDFTNNFAFLERVDVDGKFYVKEVTDKSVLEV</sequence>
<accession>A0A8I0LAR9</accession>
<proteinExistence type="predicted"/>
<feature type="non-terminal residue" evidence="1">
    <location>
        <position position="72"/>
    </location>
</feature>
<protein>
    <submittedName>
        <fullName evidence="1">Uncharacterized protein</fullName>
    </submittedName>
</protein>
<dbReference type="Proteomes" id="UP000653002">
    <property type="component" value="Unassembled WGS sequence"/>
</dbReference>
<name>A0A8I0LAR9_XANCI</name>
<organism evidence="1 2">
    <name type="scientific">Xanthomonas citri pv. citri</name>
    <dbReference type="NCBI Taxonomy" id="611301"/>
    <lineage>
        <taxon>Bacteria</taxon>
        <taxon>Pseudomonadati</taxon>
        <taxon>Pseudomonadota</taxon>
        <taxon>Gammaproteobacteria</taxon>
        <taxon>Lysobacterales</taxon>
        <taxon>Lysobacteraceae</taxon>
        <taxon>Xanthomonas</taxon>
    </lineage>
</organism>
<evidence type="ECO:0000313" key="1">
    <source>
        <dbReference type="EMBL" id="MBD4339582.1"/>
    </source>
</evidence>
<comment type="caution">
    <text evidence="1">The sequence shown here is derived from an EMBL/GenBank/DDBJ whole genome shotgun (WGS) entry which is preliminary data.</text>
</comment>
<gene>
    <name evidence="1" type="ORF">GUH15_26755</name>
</gene>
<evidence type="ECO:0000313" key="2">
    <source>
        <dbReference type="Proteomes" id="UP000653002"/>
    </source>
</evidence>
<dbReference type="AlphaFoldDB" id="A0A8I0LAR9"/>
<dbReference type="EMBL" id="JAABFR010002326">
    <property type="protein sequence ID" value="MBD4339582.1"/>
    <property type="molecule type" value="Genomic_DNA"/>
</dbReference>